<keyword evidence="2" id="KW-1133">Transmembrane helix</keyword>
<dbReference type="Proteomes" id="UP001382904">
    <property type="component" value="Unassembled WGS sequence"/>
</dbReference>
<organism evidence="3 4">
    <name type="scientific">Streptomyces caledonius</name>
    <dbReference type="NCBI Taxonomy" id="3134107"/>
    <lineage>
        <taxon>Bacteria</taxon>
        <taxon>Bacillati</taxon>
        <taxon>Actinomycetota</taxon>
        <taxon>Actinomycetes</taxon>
        <taxon>Kitasatosporales</taxon>
        <taxon>Streptomycetaceae</taxon>
        <taxon>Streptomyces</taxon>
    </lineage>
</organism>
<protein>
    <submittedName>
        <fullName evidence="3">Uncharacterized protein</fullName>
    </submittedName>
</protein>
<dbReference type="EMBL" id="JBBKAM010000002">
    <property type="protein sequence ID" value="MEJ8641381.1"/>
    <property type="molecule type" value="Genomic_DNA"/>
</dbReference>
<keyword evidence="4" id="KW-1185">Reference proteome</keyword>
<feature type="region of interest" description="Disordered" evidence="1">
    <location>
        <begin position="47"/>
        <end position="88"/>
    </location>
</feature>
<evidence type="ECO:0000313" key="4">
    <source>
        <dbReference type="Proteomes" id="UP001382904"/>
    </source>
</evidence>
<accession>A0ABU8U0H8</accession>
<evidence type="ECO:0000256" key="1">
    <source>
        <dbReference type="SAM" id="MobiDB-lite"/>
    </source>
</evidence>
<sequence>MGRLRGGTVRRRFTILYAMGFLGSGIVLLALTYLMSGTRVTALARTRIRNRPRRARPTSPPPSSRSGIWGGNSRTCTRSRTTGCWSAR</sequence>
<evidence type="ECO:0000313" key="3">
    <source>
        <dbReference type="EMBL" id="MEJ8641381.1"/>
    </source>
</evidence>
<name>A0ABU8U0H8_9ACTN</name>
<comment type="caution">
    <text evidence="3">The sequence shown here is derived from an EMBL/GenBank/DDBJ whole genome shotgun (WGS) entry which is preliminary data.</text>
</comment>
<feature type="compositionally biased region" description="Low complexity" evidence="1">
    <location>
        <begin position="71"/>
        <end position="88"/>
    </location>
</feature>
<evidence type="ECO:0000256" key="2">
    <source>
        <dbReference type="SAM" id="Phobius"/>
    </source>
</evidence>
<keyword evidence="2" id="KW-0472">Membrane</keyword>
<keyword evidence="2" id="KW-0812">Transmembrane</keyword>
<reference evidence="3 4" key="1">
    <citation type="submission" date="2024-03" db="EMBL/GenBank/DDBJ databases">
        <title>Novel Streptomyces species of biotechnological and ecological value are a feature of Machair soil.</title>
        <authorList>
            <person name="Prole J.R."/>
            <person name="Goodfellow M."/>
            <person name="Allenby N."/>
            <person name="Ward A.C."/>
        </authorList>
    </citation>
    <scope>NUCLEOTIDE SEQUENCE [LARGE SCALE GENOMIC DNA]</scope>
    <source>
        <strain evidence="3 4">MS1.HAVA.3</strain>
    </source>
</reference>
<proteinExistence type="predicted"/>
<feature type="transmembrane region" description="Helical" evidence="2">
    <location>
        <begin position="12"/>
        <end position="35"/>
    </location>
</feature>
<gene>
    <name evidence="3" type="ORF">WKI68_07625</name>
</gene>
<feature type="compositionally biased region" description="Basic residues" evidence="1">
    <location>
        <begin position="47"/>
        <end position="56"/>
    </location>
</feature>